<dbReference type="AlphaFoldDB" id="A0AAD9PG19"/>
<dbReference type="Pfam" id="PF00501">
    <property type="entry name" value="AMP-binding"/>
    <property type="match status" value="1"/>
</dbReference>
<evidence type="ECO:0000313" key="9">
    <source>
        <dbReference type="EMBL" id="KAK2193877.1"/>
    </source>
</evidence>
<evidence type="ECO:0000256" key="5">
    <source>
        <dbReference type="ARBA" id="ARBA00022840"/>
    </source>
</evidence>
<keyword evidence="4" id="KW-0443">Lipid metabolism</keyword>
<comment type="catalytic activity">
    <reaction evidence="7">
        <text>a long-chain fatty acid + ATP + CoA = a long-chain fatty acyl-CoA + AMP + diphosphate</text>
        <dbReference type="Rhea" id="RHEA:15421"/>
        <dbReference type="ChEBI" id="CHEBI:30616"/>
        <dbReference type="ChEBI" id="CHEBI:33019"/>
        <dbReference type="ChEBI" id="CHEBI:57287"/>
        <dbReference type="ChEBI" id="CHEBI:57560"/>
        <dbReference type="ChEBI" id="CHEBI:83139"/>
        <dbReference type="ChEBI" id="CHEBI:456215"/>
        <dbReference type="EC" id="6.2.1.3"/>
    </reaction>
</comment>
<evidence type="ECO:0000256" key="6">
    <source>
        <dbReference type="ARBA" id="ARBA00026121"/>
    </source>
</evidence>
<dbReference type="EC" id="6.2.1.3" evidence="6"/>
<keyword evidence="4" id="KW-0276">Fatty acid metabolism</keyword>
<reference evidence="9" key="1">
    <citation type="journal article" date="2023" name="Mol. Biol. Evol.">
        <title>Third-Generation Sequencing Reveals the Adaptive Role of the Epigenome in Three Deep-Sea Polychaetes.</title>
        <authorList>
            <person name="Perez M."/>
            <person name="Aroh O."/>
            <person name="Sun Y."/>
            <person name="Lan Y."/>
            <person name="Juniper S.K."/>
            <person name="Young C.R."/>
            <person name="Angers B."/>
            <person name="Qian P.Y."/>
        </authorList>
    </citation>
    <scope>NUCLEOTIDE SEQUENCE</scope>
    <source>
        <strain evidence="9">R07B-5</strain>
    </source>
</reference>
<evidence type="ECO:0000259" key="8">
    <source>
        <dbReference type="Pfam" id="PF00501"/>
    </source>
</evidence>
<name>A0AAD9PG19_RIDPI</name>
<feature type="domain" description="AMP-dependent synthetase/ligase" evidence="8">
    <location>
        <begin position="82"/>
        <end position="496"/>
    </location>
</feature>
<dbReference type="Proteomes" id="UP001209878">
    <property type="component" value="Unassembled WGS sequence"/>
</dbReference>
<organism evidence="9 10">
    <name type="scientific">Ridgeia piscesae</name>
    <name type="common">Tubeworm</name>
    <dbReference type="NCBI Taxonomy" id="27915"/>
    <lineage>
        <taxon>Eukaryota</taxon>
        <taxon>Metazoa</taxon>
        <taxon>Spiralia</taxon>
        <taxon>Lophotrochozoa</taxon>
        <taxon>Annelida</taxon>
        <taxon>Polychaeta</taxon>
        <taxon>Sedentaria</taxon>
        <taxon>Canalipalpata</taxon>
        <taxon>Sabellida</taxon>
        <taxon>Siboglinidae</taxon>
        <taxon>Ridgeia</taxon>
    </lineage>
</organism>
<dbReference type="PANTHER" id="PTHR43272">
    <property type="entry name" value="LONG-CHAIN-FATTY-ACID--COA LIGASE"/>
    <property type="match status" value="1"/>
</dbReference>
<dbReference type="Gene3D" id="3.40.50.12780">
    <property type="entry name" value="N-terminal domain of ligase-like"/>
    <property type="match status" value="1"/>
</dbReference>
<dbReference type="GO" id="GO:0005886">
    <property type="term" value="C:plasma membrane"/>
    <property type="evidence" value="ECO:0007669"/>
    <property type="project" value="TreeGrafter"/>
</dbReference>
<keyword evidence="10" id="KW-1185">Reference proteome</keyword>
<dbReference type="GO" id="GO:0005524">
    <property type="term" value="F:ATP binding"/>
    <property type="evidence" value="ECO:0007669"/>
    <property type="project" value="UniProtKB-KW"/>
</dbReference>
<proteinExistence type="inferred from homology"/>
<accession>A0AAD9PG19</accession>
<keyword evidence="3" id="KW-0547">Nucleotide-binding</keyword>
<keyword evidence="2" id="KW-0436">Ligase</keyword>
<dbReference type="GO" id="GO:0005811">
    <property type="term" value="C:lipid droplet"/>
    <property type="evidence" value="ECO:0007669"/>
    <property type="project" value="TreeGrafter"/>
</dbReference>
<evidence type="ECO:0000313" key="10">
    <source>
        <dbReference type="Proteomes" id="UP001209878"/>
    </source>
</evidence>
<dbReference type="InterPro" id="IPR020845">
    <property type="entry name" value="AMP-binding_CS"/>
</dbReference>
<comment type="similarity">
    <text evidence="1">Belongs to the ATP-dependent AMP-binding enzyme family.</text>
</comment>
<dbReference type="GO" id="GO:0035336">
    <property type="term" value="P:long-chain fatty-acyl-CoA metabolic process"/>
    <property type="evidence" value="ECO:0007669"/>
    <property type="project" value="TreeGrafter"/>
</dbReference>
<dbReference type="PANTHER" id="PTHR43272:SF83">
    <property type="entry name" value="ACYL-COA SYNTHETASE LONG-CHAIN, ISOFORM J"/>
    <property type="match status" value="1"/>
</dbReference>
<dbReference type="GO" id="GO:0005783">
    <property type="term" value="C:endoplasmic reticulum"/>
    <property type="evidence" value="ECO:0007669"/>
    <property type="project" value="TreeGrafter"/>
</dbReference>
<evidence type="ECO:0000256" key="1">
    <source>
        <dbReference type="ARBA" id="ARBA00006432"/>
    </source>
</evidence>
<dbReference type="PROSITE" id="PS00455">
    <property type="entry name" value="AMP_BINDING"/>
    <property type="match status" value="1"/>
</dbReference>
<dbReference type="InterPro" id="IPR042099">
    <property type="entry name" value="ANL_N_sf"/>
</dbReference>
<evidence type="ECO:0000256" key="4">
    <source>
        <dbReference type="ARBA" id="ARBA00022832"/>
    </source>
</evidence>
<sequence length="676" mass="75000">MIKRLVTFIFQARALGDGDGGAPYRSVDCFDHLTTSPFPDCVTLDDLFTQAVHRFGPLNCFGTREVVKEEEKPQEDGKVFQELLLGEYHWTTFDEVSQRVNTFGQGLLALGLKPREYLLIFAETRKEWMIAIQAAFKFNFPVVTLYATLGDEAIVHGVNEAEVEYVITCTELLSNFKSLLGDMPTVRHVIYMDDGKKVDSDNLPNNVHFHSMSSVQELGAQPNNQNPEIRKPTREDVAVIMYTSGSTGPPKGVMMSHGNLMCGLSAQIQRVTGLCPSDIYIGYLPLAHVLELTCEISCNAYGVPIGYSSAQTLTDQSSKIMKGSLGDASELKPTLMAAVPLIMDRLYKAVWTKVNEGSRLKKALFTMAYEYKKKNLFQGYDTPLCDKYVFQKIRDILGGRIRLMLSGGAPLSPDTHCFMNICFCCSVGQGYGLTETCGAGTVQETSDLSLGRCGSPLFCNQVKLIDWVEGGYTTNDKPYPRGEILVGGGNVALGYFKQPEKTAADFIECDGMRWFCSGDIGQWHSDGCLEIIDRKKDLVKLQAGEYVALSKVETVLKLSNLVDNICAYADSTKLFPVCLIVPNDKCLVALAHTLGITVAIDNWTQLCDNMDVEKAVLKELQVQGRKGKLANFEIPKRVKLCAELWTPDTGLVTAAFKLKRKQIQTHYESDINRMYA</sequence>
<dbReference type="InterPro" id="IPR000873">
    <property type="entry name" value="AMP-dep_synth/lig_dom"/>
</dbReference>
<protein>
    <recommendedName>
        <fullName evidence="6">long-chain-fatty-acid--CoA ligase</fullName>
        <ecNumber evidence="6">6.2.1.3</ecNumber>
    </recommendedName>
</protein>
<evidence type="ECO:0000256" key="3">
    <source>
        <dbReference type="ARBA" id="ARBA00022741"/>
    </source>
</evidence>
<keyword evidence="5" id="KW-0067">ATP-binding</keyword>
<comment type="caution">
    <text evidence="9">The sequence shown here is derived from an EMBL/GenBank/DDBJ whole genome shotgun (WGS) entry which is preliminary data.</text>
</comment>
<dbReference type="SUPFAM" id="SSF56801">
    <property type="entry name" value="Acetyl-CoA synthetase-like"/>
    <property type="match status" value="1"/>
</dbReference>
<dbReference type="GO" id="GO:0004467">
    <property type="term" value="F:long-chain fatty acid-CoA ligase activity"/>
    <property type="evidence" value="ECO:0007669"/>
    <property type="project" value="UniProtKB-EC"/>
</dbReference>
<evidence type="ECO:0000256" key="2">
    <source>
        <dbReference type="ARBA" id="ARBA00022598"/>
    </source>
</evidence>
<dbReference type="GO" id="GO:0030182">
    <property type="term" value="P:neuron differentiation"/>
    <property type="evidence" value="ECO:0007669"/>
    <property type="project" value="TreeGrafter"/>
</dbReference>
<evidence type="ECO:0000256" key="7">
    <source>
        <dbReference type="ARBA" id="ARBA00036813"/>
    </source>
</evidence>
<dbReference type="EMBL" id="JAODUO010000005">
    <property type="protein sequence ID" value="KAK2193877.1"/>
    <property type="molecule type" value="Genomic_DNA"/>
</dbReference>
<gene>
    <name evidence="9" type="ORF">NP493_6g00005</name>
</gene>